<accession>A0ABX8Z2V6</accession>
<dbReference type="RefSeq" id="WP_221005316.1">
    <property type="nucleotide sequence ID" value="NZ_CP081150.1"/>
</dbReference>
<dbReference type="Proteomes" id="UP000825679">
    <property type="component" value="Chromosome"/>
</dbReference>
<evidence type="ECO:0000313" key="1">
    <source>
        <dbReference type="EMBL" id="QZA76917.1"/>
    </source>
</evidence>
<dbReference type="EMBL" id="CP081150">
    <property type="protein sequence ID" value="QZA76917.1"/>
    <property type="molecule type" value="Genomic_DNA"/>
</dbReference>
<reference evidence="1 2" key="1">
    <citation type="submission" date="2021-08" db="EMBL/GenBank/DDBJ databases">
        <title>complete genome sequencing of Deefgea sp. D25.</title>
        <authorList>
            <person name="Bae J.-W."/>
            <person name="Gim D.-H."/>
        </authorList>
    </citation>
    <scope>NUCLEOTIDE SEQUENCE [LARGE SCALE GENOMIC DNA]</scope>
    <source>
        <strain evidence="1 2">D25</strain>
    </source>
</reference>
<organism evidence="1 2">
    <name type="scientific">Deefgea tanakiae</name>
    <dbReference type="NCBI Taxonomy" id="2865840"/>
    <lineage>
        <taxon>Bacteria</taxon>
        <taxon>Pseudomonadati</taxon>
        <taxon>Pseudomonadota</taxon>
        <taxon>Betaproteobacteria</taxon>
        <taxon>Neisseriales</taxon>
        <taxon>Chitinibacteraceae</taxon>
        <taxon>Deefgea</taxon>
    </lineage>
</organism>
<proteinExistence type="predicted"/>
<name>A0ABX8Z2V6_9NEIS</name>
<sequence>MHFWRHLVHRLSPVLFVLSMVLFGIGAPLHAAPTASTSAETSISHCTESTKSTAINLSSISDCLSHCALPVPPSITMGMAALQSERHAAPLIAWQVISIAPPSPPPRSDS</sequence>
<protein>
    <submittedName>
        <fullName evidence="1">Uncharacterized protein</fullName>
    </submittedName>
</protein>
<gene>
    <name evidence="1" type="ORF">K4H28_11395</name>
</gene>
<evidence type="ECO:0000313" key="2">
    <source>
        <dbReference type="Proteomes" id="UP000825679"/>
    </source>
</evidence>
<keyword evidence="2" id="KW-1185">Reference proteome</keyword>